<name>A0A2T0KE88_9ACTN</name>
<dbReference type="GO" id="GO:0016020">
    <property type="term" value="C:membrane"/>
    <property type="evidence" value="ECO:0007669"/>
    <property type="project" value="InterPro"/>
</dbReference>
<keyword evidence="1" id="KW-0812">Transmembrane</keyword>
<keyword evidence="1" id="KW-0472">Membrane</keyword>
<accession>A0A2T0KE88</accession>
<dbReference type="Gene3D" id="2.60.40.10">
    <property type="entry name" value="Immunoglobulins"/>
    <property type="match status" value="4"/>
</dbReference>
<dbReference type="Pfam" id="PF07963">
    <property type="entry name" value="N_methyl"/>
    <property type="match status" value="1"/>
</dbReference>
<gene>
    <name evidence="2" type="ORF">CLV67_10671</name>
</gene>
<dbReference type="NCBIfam" id="TIGR02532">
    <property type="entry name" value="IV_pilin_GFxxxE"/>
    <property type="match status" value="1"/>
</dbReference>
<dbReference type="OrthoDB" id="3373017at2"/>
<dbReference type="InterPro" id="IPR012902">
    <property type="entry name" value="N_methyl_site"/>
</dbReference>
<dbReference type="GO" id="GO:0005509">
    <property type="term" value="F:calcium ion binding"/>
    <property type="evidence" value="ECO:0007669"/>
    <property type="project" value="InterPro"/>
</dbReference>
<dbReference type="GO" id="GO:0005975">
    <property type="term" value="P:carbohydrate metabolic process"/>
    <property type="evidence" value="ECO:0007669"/>
    <property type="project" value="UniProtKB-ARBA"/>
</dbReference>
<proteinExistence type="predicted"/>
<dbReference type="Proteomes" id="UP000239415">
    <property type="component" value="Unassembled WGS sequence"/>
</dbReference>
<protein>
    <submittedName>
        <fullName evidence="2">Prepilin-type N-terminal cleavage/methylation domain-containing protein</fullName>
    </submittedName>
</protein>
<dbReference type="SUPFAM" id="SSF49313">
    <property type="entry name" value="Cadherin-like"/>
    <property type="match status" value="3"/>
</dbReference>
<dbReference type="InterPro" id="IPR013783">
    <property type="entry name" value="Ig-like_fold"/>
</dbReference>
<comment type="caution">
    <text evidence="2">The sequence shown here is derived from an EMBL/GenBank/DDBJ whole genome shotgun (WGS) entry which is preliminary data.</text>
</comment>
<evidence type="ECO:0000256" key="1">
    <source>
        <dbReference type="SAM" id="Phobius"/>
    </source>
</evidence>
<keyword evidence="3" id="KW-1185">Reference proteome</keyword>
<dbReference type="EMBL" id="PVMZ01000006">
    <property type="protein sequence ID" value="PRX21297.1"/>
    <property type="molecule type" value="Genomic_DNA"/>
</dbReference>
<dbReference type="Pfam" id="PF05345">
    <property type="entry name" value="He_PIG"/>
    <property type="match status" value="4"/>
</dbReference>
<sequence>MKSEDEGFTVVELIVALAVLSVAMAGIGVFFVNGTSAVSQQRDERQASQIAATALEQIRALEGKALLLGRGTTATADQWKTALQDSPFKSRLKPYLDSMKMESDAKVDASAGAEAALPTETKTLTLGGIEFKQTVIVGGCEVYFEWTDDCVNPDTATKKPADATTVLRYFRVVVLETWPHKSCADTGGRCAYIASTLVSRASEPIFNFQRPSPVIRDTTLNPMSVFYVGLDTQSYTFKATGGSLPNTWKFTGLPAGLTGNSAGLISGKPTTAGTVTNATAEVTDAQGRSHKLSNITIRVVNPPVVTLSPAAPRSSVGQSITIQAAATGGDTTGTPKYTFSATGLPAEMTLDPATGAITGSALITYTATVLATDVNKVAGQTTFTHTVYPKLELPAPPTQSVNVAAAANITVSASGGYGAYTYTVTDLPAGLSINASTGKITGIALTAGRYLPTVKVTDSLGMAVSTRFELDVNGLLTDVNFAAPGPAVASTLNQPVSVPVVTNIDAKNVKITAVGLPPGVTYNNGKEAFVGTPTVAGTYLVTVTAVSTKPISTAITTFVWTIA</sequence>
<reference evidence="2 3" key="1">
    <citation type="submission" date="2018-03" db="EMBL/GenBank/DDBJ databases">
        <title>Genomic Encyclopedia of Archaeal and Bacterial Type Strains, Phase II (KMG-II): from individual species to whole genera.</title>
        <authorList>
            <person name="Goeker M."/>
        </authorList>
    </citation>
    <scope>NUCLEOTIDE SEQUENCE [LARGE SCALE GENOMIC DNA]</scope>
    <source>
        <strain evidence="2 3">DSM 43146</strain>
    </source>
</reference>
<organism evidence="2 3">
    <name type="scientific">Actinoplanes italicus</name>
    <dbReference type="NCBI Taxonomy" id="113567"/>
    <lineage>
        <taxon>Bacteria</taxon>
        <taxon>Bacillati</taxon>
        <taxon>Actinomycetota</taxon>
        <taxon>Actinomycetes</taxon>
        <taxon>Micromonosporales</taxon>
        <taxon>Micromonosporaceae</taxon>
        <taxon>Actinoplanes</taxon>
    </lineage>
</organism>
<keyword evidence="1" id="KW-1133">Transmembrane helix</keyword>
<dbReference type="AlphaFoldDB" id="A0A2T0KE88"/>
<dbReference type="InterPro" id="IPR015919">
    <property type="entry name" value="Cadherin-like_sf"/>
</dbReference>
<evidence type="ECO:0000313" key="3">
    <source>
        <dbReference type="Proteomes" id="UP000239415"/>
    </source>
</evidence>
<dbReference type="RefSeq" id="WP_106319273.1">
    <property type="nucleotide sequence ID" value="NZ_BOMO01000001.1"/>
</dbReference>
<feature type="transmembrane region" description="Helical" evidence="1">
    <location>
        <begin position="7"/>
        <end position="32"/>
    </location>
</feature>
<evidence type="ECO:0000313" key="2">
    <source>
        <dbReference type="EMBL" id="PRX21297.1"/>
    </source>
</evidence>